<feature type="compositionally biased region" description="Basic and acidic residues" evidence="3">
    <location>
        <begin position="668"/>
        <end position="677"/>
    </location>
</feature>
<reference evidence="4 5" key="1">
    <citation type="submission" date="2016-07" db="EMBL/GenBank/DDBJ databases">
        <title>Pervasive Adenine N6-methylation of Active Genes in Fungi.</title>
        <authorList>
            <consortium name="DOE Joint Genome Institute"/>
            <person name="Mondo S.J."/>
            <person name="Dannebaum R.O."/>
            <person name="Kuo R.C."/>
            <person name="Labutti K."/>
            <person name="Haridas S."/>
            <person name="Kuo A."/>
            <person name="Salamov A."/>
            <person name="Ahrendt S.R."/>
            <person name="Lipzen A."/>
            <person name="Sullivan W."/>
            <person name="Andreopoulos W.B."/>
            <person name="Clum A."/>
            <person name="Lindquist E."/>
            <person name="Daum C."/>
            <person name="Ramamoorthy G.K."/>
            <person name="Gryganskyi A."/>
            <person name="Culley D."/>
            <person name="Magnuson J.K."/>
            <person name="James T.Y."/>
            <person name="O'Malley M.A."/>
            <person name="Stajich J.E."/>
            <person name="Spatafora J.W."/>
            <person name="Visel A."/>
            <person name="Grigoriev I.V."/>
        </authorList>
    </citation>
    <scope>NUCLEOTIDE SEQUENCE [LARGE SCALE GENOMIC DNA]</scope>
    <source>
        <strain evidence="4 5">NRRL 1336</strain>
    </source>
</reference>
<feature type="compositionally biased region" description="Low complexity" evidence="3">
    <location>
        <begin position="714"/>
        <end position="723"/>
    </location>
</feature>
<evidence type="ECO:0000313" key="4">
    <source>
        <dbReference type="EMBL" id="ORZ18121.1"/>
    </source>
</evidence>
<comment type="caution">
    <text evidence="4">The sequence shown here is derived from an EMBL/GenBank/DDBJ whole genome shotgun (WGS) entry which is preliminary data.</text>
</comment>
<comment type="similarity">
    <text evidence="1">Belongs to the PPR family. P subfamily.</text>
</comment>
<keyword evidence="5" id="KW-1185">Reference proteome</keyword>
<dbReference type="NCBIfam" id="TIGR00756">
    <property type="entry name" value="PPR"/>
    <property type="match status" value="1"/>
</dbReference>
<evidence type="ECO:0000313" key="5">
    <source>
        <dbReference type="Proteomes" id="UP000193560"/>
    </source>
</evidence>
<protein>
    <recommendedName>
        <fullName evidence="6">Pentacotripeptide-repeat region of PRORP domain-containing protein</fullName>
    </recommendedName>
</protein>
<accession>A0A1X2IKM1</accession>
<dbReference type="InterPro" id="IPR002885">
    <property type="entry name" value="PPR_rpt"/>
</dbReference>
<evidence type="ECO:0000256" key="3">
    <source>
        <dbReference type="SAM" id="MobiDB-lite"/>
    </source>
</evidence>
<proteinExistence type="inferred from homology"/>
<dbReference type="PANTHER" id="PTHR46128">
    <property type="entry name" value="MITOCHONDRIAL GROUP I INTRON SPLICING FACTOR CCM1"/>
    <property type="match status" value="1"/>
</dbReference>
<dbReference type="EMBL" id="MCGE01000009">
    <property type="protein sequence ID" value="ORZ18121.1"/>
    <property type="molecule type" value="Genomic_DNA"/>
</dbReference>
<dbReference type="PANTHER" id="PTHR46128:SF211">
    <property type="entry name" value="PENTACOTRIPEPTIDE-REPEAT REGION OF PRORP DOMAIN-CONTAINING PROTEIN"/>
    <property type="match status" value="1"/>
</dbReference>
<feature type="region of interest" description="Disordered" evidence="3">
    <location>
        <begin position="658"/>
        <end position="677"/>
    </location>
</feature>
<dbReference type="OrthoDB" id="185373at2759"/>
<organism evidence="4 5">
    <name type="scientific">Absidia repens</name>
    <dbReference type="NCBI Taxonomy" id="90262"/>
    <lineage>
        <taxon>Eukaryota</taxon>
        <taxon>Fungi</taxon>
        <taxon>Fungi incertae sedis</taxon>
        <taxon>Mucoromycota</taxon>
        <taxon>Mucoromycotina</taxon>
        <taxon>Mucoromycetes</taxon>
        <taxon>Mucorales</taxon>
        <taxon>Cunninghamellaceae</taxon>
        <taxon>Absidia</taxon>
    </lineage>
</organism>
<dbReference type="PROSITE" id="PS51375">
    <property type="entry name" value="PPR"/>
    <property type="match status" value="1"/>
</dbReference>
<dbReference type="Pfam" id="PF01535">
    <property type="entry name" value="PPR"/>
    <property type="match status" value="1"/>
</dbReference>
<dbReference type="InterPro" id="IPR050872">
    <property type="entry name" value="PPR_P_subfamily"/>
</dbReference>
<name>A0A1X2IKM1_9FUNG</name>
<gene>
    <name evidence="4" type="ORF">BCR42DRAFT_413191</name>
</gene>
<dbReference type="InterPro" id="IPR011990">
    <property type="entry name" value="TPR-like_helical_dom_sf"/>
</dbReference>
<dbReference type="STRING" id="90262.A0A1X2IKM1"/>
<dbReference type="Gene3D" id="1.25.40.10">
    <property type="entry name" value="Tetratricopeptide repeat domain"/>
    <property type="match status" value="3"/>
</dbReference>
<feature type="repeat" description="PPR" evidence="2">
    <location>
        <begin position="532"/>
        <end position="566"/>
    </location>
</feature>
<evidence type="ECO:0000256" key="2">
    <source>
        <dbReference type="PROSITE-ProRule" id="PRU00708"/>
    </source>
</evidence>
<evidence type="ECO:0008006" key="6">
    <source>
        <dbReference type="Google" id="ProtNLM"/>
    </source>
</evidence>
<sequence length="848" mass="95272">MVLCTCLCLKKNAIQSINYSYGFCQRMTSSTPPRPAHYTRYIRFYSHSTAPSLLFRHLPFISLQLPSTRLPPSKSLGRSLQYPSSLRNRLSCQWRFMSAKAMPTRTTDLELDLQYETNGVGDDMIPIERLASTTAQAHASYRIDRSSTLASPPPPSTTNTFDTTALKSYVDAGQYGDALTLVLQQPSGSSDRGFLDFPTEDRQLFLTRLGELPVTELVDLLEPFIHQQQQQRTTIYNNNNNKRLMQLLKSLGSHLPMDSVQHLLHQFPLDHHVQSVLFSRFVKNYMVATSSSSISQSASNGEAQLDVMLDFLSNTTTTTSTADSEKGLLSEDIKTRLYNMALNGCLKRQQWTHVDKVLARMASSHGGCSLDTISYNMLIRSRLDQGDVDAANALYDQLTHNTATSAVTGTTPPPTTATFNTFIKYACEQQRWDMMGLWLDRLLRASSNGPNQVTLRILVAALTDHMDQPTVVDAFQRVAMMVAPGMTNTTLETTIHVSIIHLLRQKQTDTALAILDKLFGRSSSSSPALAFSVYTYNLFIHALVQKGDLEAAEQVLACMRRDGDLGNQSDVGITSSRPPLPDIVSYTTLIHGYIRSANSHDMDIGRISALYKELMGSGIETNATLQAVILYGMVKSGFQAMEEYATLFESMVEEEHGDPRQQQYSNTHYHDDGKQTMDPKLSRMTMYNIMMDGYFLHHYYHRRRTHDHGTPHRSSSSSASSFSPTRLPSGLITAINNGRDDQHIPPEALTLLTRAIEKGLPLTTATLNIWVRGLAFFNHDLTTAEAMVKWMTLKHGVKMNERTIYYLVRTAIRHDRRDKARKWISLYENTGQTIQGTGLQYFKSMVIK</sequence>
<dbReference type="AlphaFoldDB" id="A0A1X2IKM1"/>
<dbReference type="Proteomes" id="UP000193560">
    <property type="component" value="Unassembled WGS sequence"/>
</dbReference>
<feature type="region of interest" description="Disordered" evidence="3">
    <location>
        <begin position="705"/>
        <end position="726"/>
    </location>
</feature>
<evidence type="ECO:0000256" key="1">
    <source>
        <dbReference type="ARBA" id="ARBA00007626"/>
    </source>
</evidence>